<dbReference type="AlphaFoldDB" id="K2GEB0"/>
<gene>
    <name evidence="1" type="ORF">ACD_3C00043G0008</name>
</gene>
<evidence type="ECO:0000313" key="1">
    <source>
        <dbReference type="EMBL" id="EKE28569.1"/>
    </source>
</evidence>
<proteinExistence type="predicted"/>
<protein>
    <submittedName>
        <fullName evidence="1">Uncharacterized protein</fullName>
    </submittedName>
</protein>
<sequence length="214" mass="25032">MESRFKNKRRWFTIVELLVAILIFTIWWLSAYLLVYAAIGSSLKAKNEIIAWNLAREKIELIKNMRDTNWVRVLDWNKLDNSIIGNNAGTTDLTSGYFKIENDFQLDTNLRPSIKLQKLNGFIEDRAHITDLSNSQNRTMLCLDSKWRYSYVCSPWDKPTKFYAFLKVSPLNVKNSSDAIVVVDKALKIDAIVYNYEKSFNKFIISTIITDWKR</sequence>
<name>K2GEB0_9BACT</name>
<reference evidence="1" key="1">
    <citation type="journal article" date="2012" name="Science">
        <title>Fermentation, hydrogen, and sulfur metabolism in multiple uncultivated bacterial phyla.</title>
        <authorList>
            <person name="Wrighton K.C."/>
            <person name="Thomas B.C."/>
            <person name="Sharon I."/>
            <person name="Miller C.S."/>
            <person name="Castelle C.J."/>
            <person name="VerBerkmoes N.C."/>
            <person name="Wilkins M.J."/>
            <person name="Hettich R.L."/>
            <person name="Lipton M.S."/>
            <person name="Williams K.H."/>
            <person name="Long P.E."/>
            <person name="Banfield J.F."/>
        </authorList>
    </citation>
    <scope>NUCLEOTIDE SEQUENCE [LARGE SCALE GENOMIC DNA]</scope>
</reference>
<dbReference type="EMBL" id="AMFJ01000317">
    <property type="protein sequence ID" value="EKE28569.1"/>
    <property type="molecule type" value="Genomic_DNA"/>
</dbReference>
<organism evidence="1">
    <name type="scientific">uncultured bacterium</name>
    <name type="common">gcode 4</name>
    <dbReference type="NCBI Taxonomy" id="1234023"/>
    <lineage>
        <taxon>Bacteria</taxon>
        <taxon>environmental samples</taxon>
    </lineage>
</organism>
<comment type="caution">
    <text evidence="1">The sequence shown here is derived from an EMBL/GenBank/DDBJ whole genome shotgun (WGS) entry which is preliminary data.</text>
</comment>
<accession>K2GEB0</accession>